<name>A0AAV9PIR3_9PEZI</name>
<comment type="caution">
    <text evidence="2">The sequence shown here is derived from an EMBL/GenBank/DDBJ whole genome shotgun (WGS) entry which is preliminary data.</text>
</comment>
<dbReference type="InterPro" id="IPR053143">
    <property type="entry name" value="Arylsulfate_ST"/>
</dbReference>
<dbReference type="Proteomes" id="UP001337655">
    <property type="component" value="Unassembled WGS sequence"/>
</dbReference>
<dbReference type="RefSeq" id="XP_064661208.1">
    <property type="nucleotide sequence ID" value="XM_064801257.1"/>
</dbReference>
<evidence type="ECO:0008006" key="4">
    <source>
        <dbReference type="Google" id="ProtNLM"/>
    </source>
</evidence>
<dbReference type="PANTHER" id="PTHR35340:SF8">
    <property type="entry name" value="ASST-DOMAIN-CONTAINING PROTEIN"/>
    <property type="match status" value="1"/>
</dbReference>
<protein>
    <recommendedName>
        <fullName evidence="4">ASST-domain-containing protein</fullName>
    </recommendedName>
</protein>
<dbReference type="InterPro" id="IPR039535">
    <property type="entry name" value="ASST-like"/>
</dbReference>
<proteinExistence type="predicted"/>
<evidence type="ECO:0000313" key="2">
    <source>
        <dbReference type="EMBL" id="KAK5172364.1"/>
    </source>
</evidence>
<accession>A0AAV9PIR3</accession>
<keyword evidence="1" id="KW-0812">Transmembrane</keyword>
<evidence type="ECO:0000256" key="1">
    <source>
        <dbReference type="SAM" id="Phobius"/>
    </source>
</evidence>
<dbReference type="Pfam" id="PF14269">
    <property type="entry name" value="Arylsulfotran_2"/>
    <property type="match status" value="1"/>
</dbReference>
<dbReference type="GeneID" id="89925349"/>
<dbReference type="AlphaFoldDB" id="A0AAV9PIR3"/>
<reference evidence="2 3" key="1">
    <citation type="submission" date="2023-08" db="EMBL/GenBank/DDBJ databases">
        <title>Black Yeasts Isolated from many extreme environments.</title>
        <authorList>
            <person name="Coleine C."/>
            <person name="Stajich J.E."/>
            <person name="Selbmann L."/>
        </authorList>
    </citation>
    <scope>NUCLEOTIDE SEQUENCE [LARGE SCALE GENOMIC DNA]</scope>
    <source>
        <strain evidence="2 3">CCFEE 5935</strain>
    </source>
</reference>
<dbReference type="EMBL" id="JAVRRT010000005">
    <property type="protein sequence ID" value="KAK5172364.1"/>
    <property type="molecule type" value="Genomic_DNA"/>
</dbReference>
<dbReference type="PANTHER" id="PTHR35340">
    <property type="entry name" value="PQQ ENZYME REPEAT PROTEIN-RELATED"/>
    <property type="match status" value="1"/>
</dbReference>
<keyword evidence="1" id="KW-0472">Membrane</keyword>
<sequence>MYASNLLLSQTLAGELAERTLACFIYNSKPVIQTVQEHVRDPIFDEMILRWPTAALALAATVMASEGQPGMMRLVASDLTFVSRKRPDLRPPRYNVTTYKPESLNSGYWFVAPYADLGAQSGSASLCQIGPHIYDNRGDLVWSGACDVKNRNTFDFRTWDEDGEHGFSSFVEGQPTGLDMWHNRGGGLIWDDNYTVMDSVEPTGEGPNYNFHEFTRLGDGGALVLYDGSSNFTDPETSENVLVWDGGFLELDSTGSIAFRWRVLDNIHVSESTEIRPEEETSTEWDWFHINSVDRDSDGNYLLSGRHTDSIYKISCKDRSIIWRLGGLRSSLAMDGFNFSRQHHARFMDENSGKTLISFLNNAADSHHETSATSAAYLVQVNENENMASLVKQWPRPDGKLGFYRGNVQLLDNGNVFVHWGDNGYTTEFDSEGNVLQEAHLVPSHLGTYRAYKFDFKATPSEPVAIRCSYAAAEKENNVTVCHVSWNGATEFAFWELFASDETAEPLVRGARTGFETVLVANGLHGSVYACAIAANTTTLGTSQPYHLDRTENSQPTTSTMAHAVQSPSQVDAQISWPSSSESQDWHSSAIFMIGVVFGLLLMNMGARYGPMIAGFRGRAR</sequence>
<gene>
    <name evidence="2" type="ORF">LTR77_004003</name>
</gene>
<feature type="transmembrane region" description="Helical" evidence="1">
    <location>
        <begin position="586"/>
        <end position="607"/>
    </location>
</feature>
<keyword evidence="3" id="KW-1185">Reference proteome</keyword>
<organism evidence="2 3">
    <name type="scientific">Saxophila tyrrhenica</name>
    <dbReference type="NCBI Taxonomy" id="1690608"/>
    <lineage>
        <taxon>Eukaryota</taxon>
        <taxon>Fungi</taxon>
        <taxon>Dikarya</taxon>
        <taxon>Ascomycota</taxon>
        <taxon>Pezizomycotina</taxon>
        <taxon>Dothideomycetes</taxon>
        <taxon>Dothideomycetidae</taxon>
        <taxon>Mycosphaerellales</taxon>
        <taxon>Extremaceae</taxon>
        <taxon>Saxophila</taxon>
    </lineage>
</organism>
<keyword evidence="1" id="KW-1133">Transmembrane helix</keyword>
<evidence type="ECO:0000313" key="3">
    <source>
        <dbReference type="Proteomes" id="UP001337655"/>
    </source>
</evidence>